<dbReference type="InterPro" id="IPR036812">
    <property type="entry name" value="NAD(P)_OxRdtase_dom_sf"/>
</dbReference>
<evidence type="ECO:0000256" key="8">
    <source>
        <dbReference type="ARBA" id="ARBA00032926"/>
    </source>
</evidence>
<evidence type="ECO:0000256" key="6">
    <source>
        <dbReference type="ARBA" id="ARBA00031154"/>
    </source>
</evidence>
<evidence type="ECO:0000256" key="3">
    <source>
        <dbReference type="ARBA" id="ARBA00011532"/>
    </source>
</evidence>
<comment type="similarity">
    <text evidence="2">Belongs to the aldo/keto reductase family. Glutamate--cysteine ligase light chain subfamily.</text>
</comment>
<evidence type="ECO:0000256" key="4">
    <source>
        <dbReference type="ARBA" id="ARBA00022684"/>
    </source>
</evidence>
<comment type="subunit">
    <text evidence="3">Heterodimer of a catalytic heavy chain and a regulatory light chain.</text>
</comment>
<dbReference type="UniPathway" id="UPA00142">
    <property type="reaction ID" value="UER00209"/>
</dbReference>
<sequence>MEVPRIPQASSLIINSGNVINFECLKKRKRIAQSTTEELKDCLKTVLDSRLKTINWDEEKFKTSLEFTVPCCNPALSDEQTREDLKVTVKAMMCNADPEVIVDAIHRVLKELDTDIIDVLLLSVSEKPNVIETFHMDHLKTLWSVLERMVDKGQIKTLGVCDLEKPALEELYNWAKVKPSIDQVNEISCCIIPPDLNAFSKEKKIQLLTHGDALEILPAEDFQELMKESFSDLDAQGWHTSWVLRYTALIRCRGVITRKGYTVRAQRNLNNI</sequence>
<name>A0A2G8KZG6_STIJA</name>
<dbReference type="InterPro" id="IPR032963">
    <property type="entry name" value="Gclm"/>
</dbReference>
<dbReference type="GO" id="GO:0030234">
    <property type="term" value="F:enzyme regulator activity"/>
    <property type="evidence" value="ECO:0007669"/>
    <property type="project" value="TreeGrafter"/>
</dbReference>
<dbReference type="PANTHER" id="PTHR13295:SF4">
    <property type="entry name" value="GLUTAMATE--CYSTEINE LIGASE REGULATORY SUBUNIT"/>
    <property type="match status" value="1"/>
</dbReference>
<dbReference type="GO" id="GO:0017109">
    <property type="term" value="C:glutamate-cysteine ligase complex"/>
    <property type="evidence" value="ECO:0007669"/>
    <property type="project" value="TreeGrafter"/>
</dbReference>
<evidence type="ECO:0000256" key="5">
    <source>
        <dbReference type="ARBA" id="ARBA00030406"/>
    </source>
</evidence>
<keyword evidence="11" id="KW-1185">Reference proteome</keyword>
<proteinExistence type="inferred from homology"/>
<dbReference type="STRING" id="307972.A0A2G8KZG6"/>
<comment type="caution">
    <text evidence="10">The sequence shown here is derived from an EMBL/GenBank/DDBJ whole genome shotgun (WGS) entry which is preliminary data.</text>
</comment>
<accession>A0A2G8KZG6</accession>
<dbReference type="SUPFAM" id="SSF51430">
    <property type="entry name" value="NAD(P)-linked oxidoreductase"/>
    <property type="match status" value="1"/>
</dbReference>
<protein>
    <recommendedName>
        <fullName evidence="7">GCS light chain</fullName>
    </recommendedName>
    <alternativeName>
        <fullName evidence="5">Gamma-ECS regulatory subunit</fullName>
    </alternativeName>
    <alternativeName>
        <fullName evidence="8">Gamma-glutamylcysteine synthetase regulatory subunit</fullName>
    </alternativeName>
    <alternativeName>
        <fullName evidence="6">Glutamate--cysteine ligase modifier subunit</fullName>
    </alternativeName>
</protein>
<evidence type="ECO:0000259" key="9">
    <source>
        <dbReference type="Pfam" id="PF00248"/>
    </source>
</evidence>
<dbReference type="GO" id="GO:0035226">
    <property type="term" value="F:glutamate-cysteine ligase catalytic subunit binding"/>
    <property type="evidence" value="ECO:0007669"/>
    <property type="project" value="InterPro"/>
</dbReference>
<evidence type="ECO:0000313" key="10">
    <source>
        <dbReference type="EMBL" id="PIK53387.1"/>
    </source>
</evidence>
<evidence type="ECO:0000256" key="2">
    <source>
        <dbReference type="ARBA" id="ARBA00008612"/>
    </source>
</evidence>
<dbReference type="EMBL" id="MRZV01000289">
    <property type="protein sequence ID" value="PIK53387.1"/>
    <property type="molecule type" value="Genomic_DNA"/>
</dbReference>
<keyword evidence="10" id="KW-0436">Ligase</keyword>
<feature type="domain" description="NADP-dependent oxidoreductase" evidence="9">
    <location>
        <begin position="75"/>
        <end position="207"/>
    </location>
</feature>
<evidence type="ECO:0000313" key="11">
    <source>
        <dbReference type="Proteomes" id="UP000230750"/>
    </source>
</evidence>
<dbReference type="GO" id="GO:0016874">
    <property type="term" value="F:ligase activity"/>
    <property type="evidence" value="ECO:0007669"/>
    <property type="project" value="UniProtKB-KW"/>
</dbReference>
<dbReference type="OrthoDB" id="5596051at2759"/>
<dbReference type="InterPro" id="IPR023210">
    <property type="entry name" value="NADP_OxRdtase_dom"/>
</dbReference>
<dbReference type="Pfam" id="PF00248">
    <property type="entry name" value="Aldo_ket_red"/>
    <property type="match status" value="1"/>
</dbReference>
<keyword evidence="4" id="KW-0317">Glutathione biosynthesis</keyword>
<comment type="pathway">
    <text evidence="1">Sulfur metabolism; glutathione biosynthesis; glutathione from L-cysteine and L-glutamate: step 1/2.</text>
</comment>
<reference evidence="10 11" key="1">
    <citation type="journal article" date="2017" name="PLoS Biol.">
        <title>The sea cucumber genome provides insights into morphological evolution and visceral regeneration.</title>
        <authorList>
            <person name="Zhang X."/>
            <person name="Sun L."/>
            <person name="Yuan J."/>
            <person name="Sun Y."/>
            <person name="Gao Y."/>
            <person name="Zhang L."/>
            <person name="Li S."/>
            <person name="Dai H."/>
            <person name="Hamel J.F."/>
            <person name="Liu C."/>
            <person name="Yu Y."/>
            <person name="Liu S."/>
            <person name="Lin W."/>
            <person name="Guo K."/>
            <person name="Jin S."/>
            <person name="Xu P."/>
            <person name="Storey K.B."/>
            <person name="Huan P."/>
            <person name="Zhang T."/>
            <person name="Zhou Y."/>
            <person name="Zhang J."/>
            <person name="Lin C."/>
            <person name="Li X."/>
            <person name="Xing L."/>
            <person name="Huo D."/>
            <person name="Sun M."/>
            <person name="Wang L."/>
            <person name="Mercier A."/>
            <person name="Li F."/>
            <person name="Yang H."/>
            <person name="Xiang J."/>
        </authorList>
    </citation>
    <scope>NUCLEOTIDE SEQUENCE [LARGE SCALE GENOMIC DNA]</scope>
    <source>
        <strain evidence="10">Shaxun</strain>
        <tissue evidence="10">Muscle</tissue>
    </source>
</reference>
<gene>
    <name evidence="10" type="ORF">BSL78_09710</name>
</gene>
<dbReference type="AlphaFoldDB" id="A0A2G8KZG6"/>
<dbReference type="Proteomes" id="UP000230750">
    <property type="component" value="Unassembled WGS sequence"/>
</dbReference>
<organism evidence="10 11">
    <name type="scientific">Stichopus japonicus</name>
    <name type="common">Sea cucumber</name>
    <dbReference type="NCBI Taxonomy" id="307972"/>
    <lineage>
        <taxon>Eukaryota</taxon>
        <taxon>Metazoa</taxon>
        <taxon>Echinodermata</taxon>
        <taxon>Eleutherozoa</taxon>
        <taxon>Echinozoa</taxon>
        <taxon>Holothuroidea</taxon>
        <taxon>Aspidochirotacea</taxon>
        <taxon>Aspidochirotida</taxon>
        <taxon>Stichopodidae</taxon>
        <taxon>Apostichopus</taxon>
    </lineage>
</organism>
<dbReference type="GO" id="GO:0006750">
    <property type="term" value="P:glutathione biosynthetic process"/>
    <property type="evidence" value="ECO:0007669"/>
    <property type="project" value="UniProtKB-UniPathway"/>
</dbReference>
<evidence type="ECO:0000256" key="7">
    <source>
        <dbReference type="ARBA" id="ARBA00031732"/>
    </source>
</evidence>
<dbReference type="PANTHER" id="PTHR13295">
    <property type="entry name" value="GLUTAMATE CYSTEINE LIGASE REGULATORY SUBUNIT"/>
    <property type="match status" value="1"/>
</dbReference>
<dbReference type="Gene3D" id="3.20.20.100">
    <property type="entry name" value="NADP-dependent oxidoreductase domain"/>
    <property type="match status" value="1"/>
</dbReference>
<evidence type="ECO:0000256" key="1">
    <source>
        <dbReference type="ARBA" id="ARBA00005006"/>
    </source>
</evidence>